<proteinExistence type="predicted"/>
<accession>G5JCU4</accession>
<dbReference type="AlphaFoldDB" id="G5JCU4"/>
<protein>
    <submittedName>
        <fullName evidence="1">Uncharacterized protein</fullName>
    </submittedName>
</protein>
<comment type="caution">
    <text evidence="1">The sequence shown here is derived from an EMBL/GenBank/DDBJ whole genome shotgun (WGS) entry which is preliminary data.</text>
</comment>
<name>G5JCU4_CROWT</name>
<sequence>QEIIKMNKRSYGNQLDKFEPRDLNNGYCPNMKQFNYINQKDVNKIIKIAKIDEKKAILMSNHLIKQIINREITK</sequence>
<dbReference type="PATRIC" id="fig|423471.3.peg.4899"/>
<dbReference type="Proteomes" id="UP000003477">
    <property type="component" value="Unassembled WGS sequence"/>
</dbReference>
<gene>
    <name evidence="1" type="ORF">CWATWH0003_5244b4</name>
</gene>
<feature type="non-terminal residue" evidence="1">
    <location>
        <position position="1"/>
    </location>
</feature>
<reference evidence="1 2" key="1">
    <citation type="journal article" date="2011" name="Front. Microbiol.">
        <title>Two Strains of Crocosphaera watsonii with Highly Conserved Genomes are Distinguished by Strain-Specific Features.</title>
        <authorList>
            <person name="Bench S.R."/>
            <person name="Ilikchyan I.N."/>
            <person name="Tripp H.J."/>
            <person name="Zehr J.P."/>
        </authorList>
    </citation>
    <scope>NUCLEOTIDE SEQUENCE [LARGE SCALE GENOMIC DNA]</scope>
    <source>
        <strain evidence="1 2">WH 0003</strain>
    </source>
</reference>
<organism evidence="1 2">
    <name type="scientific">Crocosphaera watsonii WH 0003</name>
    <dbReference type="NCBI Taxonomy" id="423471"/>
    <lineage>
        <taxon>Bacteria</taxon>
        <taxon>Bacillati</taxon>
        <taxon>Cyanobacteriota</taxon>
        <taxon>Cyanophyceae</taxon>
        <taxon>Oscillatoriophycideae</taxon>
        <taxon>Chroococcales</taxon>
        <taxon>Aphanothecaceae</taxon>
        <taxon>Crocosphaera</taxon>
    </lineage>
</organism>
<evidence type="ECO:0000313" key="2">
    <source>
        <dbReference type="Proteomes" id="UP000003477"/>
    </source>
</evidence>
<evidence type="ECO:0000313" key="1">
    <source>
        <dbReference type="EMBL" id="EHJ10000.1"/>
    </source>
</evidence>
<dbReference type="EMBL" id="AESD01000806">
    <property type="protein sequence ID" value="EHJ10000.1"/>
    <property type="molecule type" value="Genomic_DNA"/>
</dbReference>